<evidence type="ECO:0000313" key="3">
    <source>
        <dbReference type="EMBL" id="CDF86227.1"/>
    </source>
</evidence>
<accession>A0A024HNX1</accession>
<dbReference type="RefSeq" id="WP_043255204.1">
    <property type="nucleotide sequence ID" value="NZ_HG322950.1"/>
</dbReference>
<evidence type="ECO:0000256" key="1">
    <source>
        <dbReference type="SAM" id="SignalP"/>
    </source>
</evidence>
<reference evidence="3 4" key="2">
    <citation type="submission" date="2014-05" db="EMBL/GenBank/DDBJ databases">
        <title>Genome sequence of the 3-chlorobenzoate degrading bacterium Pseudomonas knackmussii B13 shows multiple evidence for horizontal gene transfer.</title>
        <authorList>
            <person name="Miyazaki R."/>
            <person name="Bertelli C."/>
            <person name="Falquet L."/>
            <person name="Robinson-Rechavi M."/>
            <person name="Gharib W."/>
            <person name="Roy S."/>
            <person name="Van der Meer J.R."/>
        </authorList>
    </citation>
    <scope>NUCLEOTIDE SEQUENCE [LARGE SCALE GENOMIC DNA]</scope>
    <source>
        <strain evidence="3 4">B13</strain>
    </source>
</reference>
<sequence length="368" mass="38802">MPSSTRLPARVLAVLCGSLLAVSAQAHMQAMDDGELSNVTGQAAFLTVDASTYQNYQYTRLNFGADISLLTNMDQLSLGNYTRTGANTVSNQPSDILINNFALGRVDNANSAQASVVPFQIQDPYVEFAFQTNAQGVRQLVGARIGFGRALGDLSGDIQSLTGNLQGKIYGPASIAQQYYMQQHNLNGFTCLFDTNCLALSLAGNTQVYADVNLLKAGTGETTINGQPINRATQIGIAKGDSLHSDESGLIASLIPTLSTTSNCQALGLTTCFDLTNYKSIYIGKPGGTNVATDGAQGIFFSLQNQNVPWKDLANAGNFVSTQSGAFANFPKVGTGADAVYPILINLYDALRGLPRVSTCMGAQASGC</sequence>
<protein>
    <submittedName>
        <fullName evidence="3">Hypothetical secreted protein</fullName>
    </submittedName>
</protein>
<gene>
    <name evidence="3" type="ORF">PKB_4907</name>
</gene>
<dbReference type="AlphaFoldDB" id="A0A024HNX1"/>
<keyword evidence="4" id="KW-1185">Reference proteome</keyword>
<evidence type="ECO:0000313" key="4">
    <source>
        <dbReference type="Proteomes" id="UP000025241"/>
    </source>
</evidence>
<dbReference type="PATRIC" id="fig|1301098.3.peg.4894"/>
<name>A0A024HNX1_PSEKB</name>
<organism evidence="3 4">
    <name type="scientific">Pseudomonas knackmussii (strain DSM 6978 / CCUG 54928 / LMG 23759 / B13)</name>
    <dbReference type="NCBI Taxonomy" id="1301098"/>
    <lineage>
        <taxon>Bacteria</taxon>
        <taxon>Pseudomonadati</taxon>
        <taxon>Pseudomonadota</taxon>
        <taxon>Gammaproteobacteria</taxon>
        <taxon>Pseudomonadales</taxon>
        <taxon>Pseudomonadaceae</taxon>
        <taxon>Pseudomonas</taxon>
    </lineage>
</organism>
<feature type="domain" description="DUF6160" evidence="2">
    <location>
        <begin position="13"/>
        <end position="60"/>
    </location>
</feature>
<dbReference type="KEGG" id="pkc:PKB_4907"/>
<dbReference type="OrthoDB" id="6358750at2"/>
<proteinExistence type="predicted"/>
<reference evidence="3 4" key="1">
    <citation type="submission" date="2013-03" db="EMBL/GenBank/DDBJ databases">
        <authorList>
            <person name="Linke B."/>
        </authorList>
    </citation>
    <scope>NUCLEOTIDE SEQUENCE [LARGE SCALE GENOMIC DNA]</scope>
    <source>
        <strain evidence="3 4">B13</strain>
    </source>
</reference>
<dbReference type="HOGENOM" id="CLU_796621_0_0_6"/>
<feature type="signal peptide" evidence="1">
    <location>
        <begin position="1"/>
        <end position="26"/>
    </location>
</feature>
<feature type="chain" id="PRO_5001530130" evidence="1">
    <location>
        <begin position="27"/>
        <end position="368"/>
    </location>
</feature>
<dbReference type="STRING" id="1301098.PKB_4907"/>
<keyword evidence="1" id="KW-0732">Signal</keyword>
<dbReference type="Proteomes" id="UP000025241">
    <property type="component" value="Chromosome I"/>
</dbReference>
<dbReference type="EMBL" id="HG322950">
    <property type="protein sequence ID" value="CDF86227.1"/>
    <property type="molecule type" value="Genomic_DNA"/>
</dbReference>
<dbReference type="InterPro" id="IPR046158">
    <property type="entry name" value="DUF6160"/>
</dbReference>
<evidence type="ECO:0000259" key="2">
    <source>
        <dbReference type="Pfam" id="PF19657"/>
    </source>
</evidence>
<dbReference type="Pfam" id="PF19657">
    <property type="entry name" value="DUF6160"/>
    <property type="match status" value="1"/>
</dbReference>